<dbReference type="SMART" id="SM00228">
    <property type="entry name" value="PDZ"/>
    <property type="match status" value="1"/>
</dbReference>
<proteinExistence type="inferred from homology"/>
<dbReference type="STRING" id="1032480.MLP_35190"/>
<evidence type="ECO:0000256" key="4">
    <source>
        <dbReference type="SAM" id="MobiDB-lite"/>
    </source>
</evidence>
<evidence type="ECO:0000256" key="3">
    <source>
        <dbReference type="ARBA" id="ARBA00022801"/>
    </source>
</evidence>
<comment type="similarity">
    <text evidence="1">Belongs to the peptidase S1C family.</text>
</comment>
<dbReference type="Pfam" id="PF13180">
    <property type="entry name" value="PDZ_2"/>
    <property type="match status" value="1"/>
</dbReference>
<dbReference type="InterPro" id="IPR051201">
    <property type="entry name" value="Chloro_Bact_Ser_Proteases"/>
</dbReference>
<dbReference type="InterPro" id="IPR001940">
    <property type="entry name" value="Peptidase_S1C"/>
</dbReference>
<dbReference type="Gene3D" id="2.40.10.10">
    <property type="entry name" value="Trypsin-like serine proteases"/>
    <property type="match status" value="2"/>
</dbReference>
<dbReference type="AlphaFoldDB" id="F5XN83"/>
<sequence length="375" mass="37491">MRPITLGRASPSALGRRGMPSDSTHLTPLQHWGPLALGVAALLAAGVALAVSVTTRSATQQSVGTGSTATCPAAEVAAKTMPSVVTLYVKSRTGSGSNGSGQFLDTEGHILTNNHVISSAVGGGAVIVVRPNGEELPATLVGRDPKTDLAVVKVDPKEPAQPVRFGSTPPIGAQVFAIGAPLGLTETFTSGVVSGLGRSVRVPSDNDTTALLVSAIQTDASINPGNSGGMLADCSGDLVGVPTAGATASDSLGQPVAGSIGLGFAVPAPTAKRVADSLISDGKIVHGDFGLSVVPVLGPNSTLTPSGLYITGVTADGPAARANLRRSDIITALAGQPVTSADQLQEASLSNPPGTTVTIQYVRDNQSMTTDIIMG</sequence>
<evidence type="ECO:0000259" key="5">
    <source>
        <dbReference type="PROSITE" id="PS50106"/>
    </source>
</evidence>
<organism evidence="6 7">
    <name type="scientific">Microlunatus phosphovorus (strain ATCC 700054 / DSM 10555 / JCM 9379 / NBRC 101784 / NCIMB 13414 / VKM Ac-1990 / NM-1)</name>
    <dbReference type="NCBI Taxonomy" id="1032480"/>
    <lineage>
        <taxon>Bacteria</taxon>
        <taxon>Bacillati</taxon>
        <taxon>Actinomycetota</taxon>
        <taxon>Actinomycetes</taxon>
        <taxon>Propionibacteriales</taxon>
        <taxon>Propionibacteriaceae</taxon>
        <taxon>Microlunatus</taxon>
    </lineage>
</organism>
<dbReference type="PANTHER" id="PTHR43343:SF3">
    <property type="entry name" value="PROTEASE DO-LIKE 8, CHLOROPLASTIC"/>
    <property type="match status" value="1"/>
</dbReference>
<dbReference type="SUPFAM" id="SSF50494">
    <property type="entry name" value="Trypsin-like serine proteases"/>
    <property type="match status" value="1"/>
</dbReference>
<dbReference type="PRINTS" id="PR00834">
    <property type="entry name" value="PROTEASES2C"/>
</dbReference>
<dbReference type="OrthoDB" id="9758917at2"/>
<reference evidence="6 7" key="1">
    <citation type="submission" date="2011-05" db="EMBL/GenBank/DDBJ databases">
        <title>Whole genome sequence of Microlunatus phosphovorus NM-1.</title>
        <authorList>
            <person name="Hosoyama A."/>
            <person name="Sasaki K."/>
            <person name="Harada T."/>
            <person name="Igarashi R."/>
            <person name="Kawakoshi A."/>
            <person name="Sasagawa M."/>
            <person name="Fukada J."/>
            <person name="Nakamura S."/>
            <person name="Katano Y."/>
            <person name="Hanada S."/>
            <person name="Kamagata Y."/>
            <person name="Nakamura N."/>
            <person name="Yamazaki S."/>
            <person name="Fujita N."/>
        </authorList>
    </citation>
    <scope>NUCLEOTIDE SEQUENCE [LARGE SCALE GENOMIC DNA]</scope>
    <source>
        <strain evidence="7">ATCC 700054 / DSM 10555 / JCM 9379 / NBRC 101784 / NCIMB 13414 / VKM Ac-1990 / NM-1</strain>
    </source>
</reference>
<evidence type="ECO:0000256" key="1">
    <source>
        <dbReference type="ARBA" id="ARBA00010541"/>
    </source>
</evidence>
<protein>
    <submittedName>
        <fullName evidence="6">Putative S1 family peptidase</fullName>
        <ecNumber evidence="6">3.4.21.-</ecNumber>
    </submittedName>
</protein>
<dbReference type="Pfam" id="PF13365">
    <property type="entry name" value="Trypsin_2"/>
    <property type="match status" value="1"/>
</dbReference>
<dbReference type="PANTHER" id="PTHR43343">
    <property type="entry name" value="PEPTIDASE S12"/>
    <property type="match status" value="1"/>
</dbReference>
<dbReference type="Gene3D" id="2.30.42.10">
    <property type="match status" value="1"/>
</dbReference>
<dbReference type="EC" id="3.4.21.-" evidence="6"/>
<dbReference type="InterPro" id="IPR009003">
    <property type="entry name" value="Peptidase_S1_PA"/>
</dbReference>
<dbReference type="KEGG" id="mph:MLP_35190"/>
<dbReference type="InterPro" id="IPR001478">
    <property type="entry name" value="PDZ"/>
</dbReference>
<dbReference type="GO" id="GO:0004252">
    <property type="term" value="F:serine-type endopeptidase activity"/>
    <property type="evidence" value="ECO:0007669"/>
    <property type="project" value="InterPro"/>
</dbReference>
<dbReference type="EMBL" id="AP012204">
    <property type="protein sequence ID" value="BAK36533.1"/>
    <property type="molecule type" value="Genomic_DNA"/>
</dbReference>
<accession>F5XN83</accession>
<dbReference type="InterPro" id="IPR043504">
    <property type="entry name" value="Peptidase_S1_PA_chymotrypsin"/>
</dbReference>
<keyword evidence="7" id="KW-1185">Reference proteome</keyword>
<evidence type="ECO:0000256" key="2">
    <source>
        <dbReference type="ARBA" id="ARBA00022670"/>
    </source>
</evidence>
<dbReference type="InterPro" id="IPR036034">
    <property type="entry name" value="PDZ_sf"/>
</dbReference>
<dbReference type="eggNOG" id="COG0265">
    <property type="taxonomic scope" value="Bacteria"/>
</dbReference>
<dbReference type="GO" id="GO:0006508">
    <property type="term" value="P:proteolysis"/>
    <property type="evidence" value="ECO:0007669"/>
    <property type="project" value="UniProtKB-KW"/>
</dbReference>
<dbReference type="PROSITE" id="PS50106">
    <property type="entry name" value="PDZ"/>
    <property type="match status" value="1"/>
</dbReference>
<dbReference type="SUPFAM" id="SSF50156">
    <property type="entry name" value="PDZ domain-like"/>
    <property type="match status" value="1"/>
</dbReference>
<name>F5XN83_MICPN</name>
<feature type="domain" description="PDZ" evidence="5">
    <location>
        <begin position="278"/>
        <end position="365"/>
    </location>
</feature>
<keyword evidence="3 6" id="KW-0378">Hydrolase</keyword>
<dbReference type="HOGENOM" id="CLU_020120_3_4_11"/>
<keyword evidence="2" id="KW-0645">Protease</keyword>
<evidence type="ECO:0000313" key="6">
    <source>
        <dbReference type="EMBL" id="BAK36533.1"/>
    </source>
</evidence>
<feature type="region of interest" description="Disordered" evidence="4">
    <location>
        <begin position="1"/>
        <end position="22"/>
    </location>
</feature>
<gene>
    <name evidence="6" type="ordered locus">MLP_35190</name>
</gene>
<dbReference type="Proteomes" id="UP000007947">
    <property type="component" value="Chromosome"/>
</dbReference>
<evidence type="ECO:0000313" key="7">
    <source>
        <dbReference type="Proteomes" id="UP000007947"/>
    </source>
</evidence>